<dbReference type="Proteomes" id="UP000887580">
    <property type="component" value="Unplaced"/>
</dbReference>
<accession>A0AC35EWF5</accession>
<name>A0AC35EWF5_9BILA</name>
<organism evidence="1 2">
    <name type="scientific">Panagrolaimus sp. PS1159</name>
    <dbReference type="NCBI Taxonomy" id="55785"/>
    <lineage>
        <taxon>Eukaryota</taxon>
        <taxon>Metazoa</taxon>
        <taxon>Ecdysozoa</taxon>
        <taxon>Nematoda</taxon>
        <taxon>Chromadorea</taxon>
        <taxon>Rhabditida</taxon>
        <taxon>Tylenchina</taxon>
        <taxon>Panagrolaimomorpha</taxon>
        <taxon>Panagrolaimoidea</taxon>
        <taxon>Panagrolaimidae</taxon>
        <taxon>Panagrolaimus</taxon>
    </lineage>
</organism>
<dbReference type="WBParaSite" id="PS1159_v2.g11322.t1">
    <property type="protein sequence ID" value="PS1159_v2.g11322.t1"/>
    <property type="gene ID" value="PS1159_v2.g11322"/>
</dbReference>
<sequence>MNNYRHELRMQRISTNKQKEDDTNESKSIASTESNEAIQMASSSIKLTETQSTEFIVDEAETAPKKVKKWVVQQYEMLPIWLRDNEFIINGHRPPLPSVKDCIKSICSIHSETGNIWTHLL</sequence>
<evidence type="ECO:0000313" key="1">
    <source>
        <dbReference type="Proteomes" id="UP000887580"/>
    </source>
</evidence>
<reference evidence="2" key="1">
    <citation type="submission" date="2022-11" db="UniProtKB">
        <authorList>
            <consortium name="WormBaseParasite"/>
        </authorList>
    </citation>
    <scope>IDENTIFICATION</scope>
</reference>
<protein>
    <submittedName>
        <fullName evidence="2">Uncharacterized protein</fullName>
    </submittedName>
</protein>
<proteinExistence type="predicted"/>
<evidence type="ECO:0000313" key="2">
    <source>
        <dbReference type="WBParaSite" id="PS1159_v2.g11322.t1"/>
    </source>
</evidence>